<keyword evidence="1" id="KW-0812">Transmembrane</keyword>
<feature type="transmembrane region" description="Helical" evidence="1">
    <location>
        <begin position="190"/>
        <end position="214"/>
    </location>
</feature>
<organism evidence="2">
    <name type="scientific">Candidatus Kentrum sp. LFY</name>
    <dbReference type="NCBI Taxonomy" id="2126342"/>
    <lineage>
        <taxon>Bacteria</taxon>
        <taxon>Pseudomonadati</taxon>
        <taxon>Pseudomonadota</taxon>
        <taxon>Gammaproteobacteria</taxon>
        <taxon>Candidatus Kentrum</taxon>
    </lineage>
</organism>
<feature type="transmembrane region" description="Helical" evidence="1">
    <location>
        <begin position="151"/>
        <end position="178"/>
    </location>
</feature>
<evidence type="ECO:0000313" key="2">
    <source>
        <dbReference type="EMBL" id="VFK16642.1"/>
    </source>
</evidence>
<dbReference type="AlphaFoldDB" id="A0A450WHZ3"/>
<keyword evidence="1" id="KW-1133">Transmembrane helix</keyword>
<evidence type="ECO:0000256" key="1">
    <source>
        <dbReference type="SAM" id="Phobius"/>
    </source>
</evidence>
<gene>
    <name evidence="2" type="ORF">BECKLFY1418C_GA0070996_10252</name>
</gene>
<keyword evidence="1" id="KW-0472">Membrane</keyword>
<protein>
    <submittedName>
        <fullName evidence="2">Uncharacterized protein</fullName>
    </submittedName>
</protein>
<reference evidence="2" key="1">
    <citation type="submission" date="2019-02" db="EMBL/GenBank/DDBJ databases">
        <authorList>
            <person name="Gruber-Vodicka R. H."/>
            <person name="Seah K. B. B."/>
        </authorList>
    </citation>
    <scope>NUCLEOTIDE SEQUENCE</scope>
    <source>
        <strain evidence="2">BECK_BY7</strain>
    </source>
</reference>
<name>A0A450WHZ3_9GAMM</name>
<accession>A0A450WHZ3</accession>
<proteinExistence type="predicted"/>
<sequence>MSPKLALFLRTVLMAQSKVMILRPGFLFIGSFSMGMNGERRPWLREKVTYGANYDTRYLVCGKYGKCEGWAWNSRVGGGTRIIQYISKDKAGSAGVRQDLSLRHMASGERKRISGYPWNSATPIRMRTAPPRDACRRSGALSRCLEAAHTLVFRIATVIGLLTSTVIANAAIICVGIARGQKDYAGMRRVLDGGLFLSVIHAASGHGTAILFSMDRPII</sequence>
<dbReference type="EMBL" id="CAADFN010000025">
    <property type="protein sequence ID" value="VFK16642.1"/>
    <property type="molecule type" value="Genomic_DNA"/>
</dbReference>